<evidence type="ECO:0000256" key="1">
    <source>
        <dbReference type="SAM" id="MobiDB-lite"/>
    </source>
</evidence>
<feature type="compositionally biased region" description="Low complexity" evidence="1">
    <location>
        <begin position="46"/>
        <end position="59"/>
    </location>
</feature>
<dbReference type="AlphaFoldDB" id="A0A2S4L279"/>
<keyword evidence="3" id="KW-1185">Reference proteome</keyword>
<feature type="region of interest" description="Disordered" evidence="1">
    <location>
        <begin position="729"/>
        <end position="763"/>
    </location>
</feature>
<accession>A0A2S4L279</accession>
<feature type="region of interest" description="Disordered" evidence="1">
    <location>
        <begin position="296"/>
        <end position="316"/>
    </location>
</feature>
<evidence type="ECO:0008006" key="4">
    <source>
        <dbReference type="Google" id="ProtNLM"/>
    </source>
</evidence>
<evidence type="ECO:0000313" key="2">
    <source>
        <dbReference type="EMBL" id="POR36546.1"/>
    </source>
</evidence>
<gene>
    <name evidence="2" type="ORF">TPAR_03262</name>
</gene>
<evidence type="ECO:0000313" key="3">
    <source>
        <dbReference type="Proteomes" id="UP000237481"/>
    </source>
</evidence>
<reference evidence="2 3" key="1">
    <citation type="submission" date="2018-01" db="EMBL/GenBank/DDBJ databases">
        <title>Harnessing the power of phylogenomics to disentangle the directionality and signatures of interkingdom host jumping in the parasitic fungal genus Tolypocladium.</title>
        <authorList>
            <person name="Quandt C.A."/>
            <person name="Patterson W."/>
            <person name="Spatafora J.W."/>
        </authorList>
    </citation>
    <scope>NUCLEOTIDE SEQUENCE [LARGE SCALE GENOMIC DNA]</scope>
    <source>
        <strain evidence="2 3">NRBC 100945</strain>
    </source>
</reference>
<feature type="region of interest" description="Disordered" evidence="1">
    <location>
        <begin position="361"/>
        <end position="398"/>
    </location>
</feature>
<feature type="compositionally biased region" description="Low complexity" evidence="1">
    <location>
        <begin position="9"/>
        <end position="24"/>
    </location>
</feature>
<comment type="caution">
    <text evidence="2">The sequence shown here is derived from an EMBL/GenBank/DDBJ whole genome shotgun (WGS) entry which is preliminary data.</text>
</comment>
<feature type="region of interest" description="Disordered" evidence="1">
    <location>
        <begin position="1"/>
        <end position="59"/>
    </location>
</feature>
<proteinExistence type="predicted"/>
<protein>
    <recommendedName>
        <fullName evidence="4">Histidine kinase group protein</fullName>
    </recommendedName>
</protein>
<dbReference type="Proteomes" id="UP000237481">
    <property type="component" value="Unassembled WGS sequence"/>
</dbReference>
<name>A0A2S4L279_9HYPO</name>
<feature type="compositionally biased region" description="Basic and acidic residues" evidence="1">
    <location>
        <begin position="378"/>
        <end position="391"/>
    </location>
</feature>
<feature type="compositionally biased region" description="Polar residues" evidence="1">
    <location>
        <begin position="32"/>
        <end position="45"/>
    </location>
</feature>
<sequence length="763" mass="82832">MAKKKKGKQPAAAAGDPSDDSSLPSPMPTAVAPTQQGSSAQAGRNSSKAPQEASPAPSSSSLIICRNKYVTISRMHWRHISAFHGAWLQMPIEILETIANINYNTPRPRPVDPAVLFDIIKIRKNVDEASDLAVRAASDVASSTLSSVTAGLPSLSSMTAHGLGSGPHGVKLSRERRFRMRELGSQKLARAYRLDEIACSVATMQGASTLEDIAGLVLQRNPTDPDAKYVHFFHEKIPSRQLAESTSLQPLKEIMSVRTGQPEVLRTLATVKVFKGDLEGAAQDLSDAIALSRFRGESHRPAADNVQVQQAQGSRRRPLDVILSEDDQPSGLEPQLLFQRGCVYLSMASLCVPGGIPFPSTAEEEAEDNAANGSSRDNTNDGAKKHPEHTPEVLAAQADSRKFVKTTAKRALRDFMAFISHFEYTPDLPVKLNKEFNERVLLASQGMRNPRCSDANSPTEPHTVFALADLFAAVPPSNLPEYPTQDVLSRATVTSHPSTTCEWVTYHPLLTEALHCLLLCHCLAQTSAKEVQRHAYMVARLVRLCDGYPVFQASRSPARADWVEVLRRTRNWVDLGTVWERLCFPAPLPLYDPVPKPASAAHNPARASAAAALVNSSPAALKGQDKRRISRMNQATVEQEPDEYEVIMEDKAAINAAIAAMKKGAQRGDDMLSTDALGGSGFPPGGPIPANMDPSVFWGSEDPLLTASVRSVFIAQWVLEAPIVTGTKRKRRVKKVGNSAKVDEAAEDLGKMDLKERVPDGDA</sequence>
<dbReference type="OrthoDB" id="420046at2759"/>
<dbReference type="STRING" id="94208.A0A2S4L279"/>
<feature type="compositionally biased region" description="Basic and acidic residues" evidence="1">
    <location>
        <begin position="741"/>
        <end position="763"/>
    </location>
</feature>
<dbReference type="EMBL" id="PKSG01000314">
    <property type="protein sequence ID" value="POR36546.1"/>
    <property type="molecule type" value="Genomic_DNA"/>
</dbReference>
<organism evidence="2 3">
    <name type="scientific">Tolypocladium paradoxum</name>
    <dbReference type="NCBI Taxonomy" id="94208"/>
    <lineage>
        <taxon>Eukaryota</taxon>
        <taxon>Fungi</taxon>
        <taxon>Dikarya</taxon>
        <taxon>Ascomycota</taxon>
        <taxon>Pezizomycotina</taxon>
        <taxon>Sordariomycetes</taxon>
        <taxon>Hypocreomycetidae</taxon>
        <taxon>Hypocreales</taxon>
        <taxon>Ophiocordycipitaceae</taxon>
        <taxon>Tolypocladium</taxon>
    </lineage>
</organism>